<keyword evidence="1" id="KW-0378">Hydrolase</keyword>
<organism evidence="1 2">
    <name type="scientific">Leeia speluncae</name>
    <dbReference type="NCBI Taxonomy" id="2884804"/>
    <lineage>
        <taxon>Bacteria</taxon>
        <taxon>Pseudomonadati</taxon>
        <taxon>Pseudomonadota</taxon>
        <taxon>Betaproteobacteria</taxon>
        <taxon>Neisseriales</taxon>
        <taxon>Leeiaceae</taxon>
        <taxon>Leeia</taxon>
    </lineage>
</organism>
<keyword evidence="2" id="KW-1185">Reference proteome</keyword>
<dbReference type="Proteomes" id="UP001165395">
    <property type="component" value="Unassembled WGS sequence"/>
</dbReference>
<name>A0ABS8D9Z4_9NEIS</name>
<evidence type="ECO:0000313" key="1">
    <source>
        <dbReference type="EMBL" id="MCB6184843.1"/>
    </source>
</evidence>
<dbReference type="Pfam" id="PF06821">
    <property type="entry name" value="Ser_hydrolase"/>
    <property type="match status" value="1"/>
</dbReference>
<dbReference type="SUPFAM" id="SSF53474">
    <property type="entry name" value="alpha/beta-Hydrolases"/>
    <property type="match status" value="1"/>
</dbReference>
<evidence type="ECO:0000313" key="2">
    <source>
        <dbReference type="Proteomes" id="UP001165395"/>
    </source>
</evidence>
<reference evidence="1" key="1">
    <citation type="submission" date="2021-10" db="EMBL/GenBank/DDBJ databases">
        <title>The complete genome sequence of Leeia sp. TBRC 13508.</title>
        <authorList>
            <person name="Charoenyingcharoen P."/>
            <person name="Yukphan P."/>
        </authorList>
    </citation>
    <scope>NUCLEOTIDE SEQUENCE</scope>
    <source>
        <strain evidence="1">TBRC 13508</strain>
    </source>
</reference>
<dbReference type="InterPro" id="IPR010662">
    <property type="entry name" value="RBBP9/YdeN"/>
</dbReference>
<gene>
    <name evidence="1" type="ORF">LIN78_14945</name>
</gene>
<proteinExistence type="predicted"/>
<accession>A0ABS8D9Z4</accession>
<protein>
    <submittedName>
        <fullName evidence="1">Alpha/beta fold hydrolase</fullName>
    </submittedName>
</protein>
<dbReference type="EMBL" id="JAJBZT010000009">
    <property type="protein sequence ID" value="MCB6184843.1"/>
    <property type="molecule type" value="Genomic_DNA"/>
</dbReference>
<dbReference type="InterPro" id="IPR029058">
    <property type="entry name" value="AB_hydrolase_fold"/>
</dbReference>
<dbReference type="Gene3D" id="3.40.50.1820">
    <property type="entry name" value="alpha/beta hydrolase"/>
    <property type="match status" value="1"/>
</dbReference>
<comment type="caution">
    <text evidence="1">The sequence shown here is derived from an EMBL/GenBank/DDBJ whole genome shotgun (WGS) entry which is preliminary data.</text>
</comment>
<sequence>MNIVIIPGYLNSDESHWQSAWESELHAVRVLQESWAYPEKSAWVAGLDHALNSLEGPTVLVAHSLGCPTVAYWAQEAAKGNLSKVVGALLVAPPDTLKEGFPADIKGYSNIPNKPLPFRSIVVASTDDPYCEFSRAIKFAHDWQADFHSVGSCGHINSGSQLGNWPQGQAWLRQLMS</sequence>
<dbReference type="GO" id="GO:0016787">
    <property type="term" value="F:hydrolase activity"/>
    <property type="evidence" value="ECO:0007669"/>
    <property type="project" value="UniProtKB-KW"/>
</dbReference>
<dbReference type="RefSeq" id="WP_227181659.1">
    <property type="nucleotide sequence ID" value="NZ_JAJBZT010000009.1"/>
</dbReference>